<dbReference type="Proteomes" id="UP000676336">
    <property type="component" value="Unassembled WGS sequence"/>
</dbReference>
<dbReference type="EMBL" id="CAJOBJ010170533">
    <property type="protein sequence ID" value="CAF4881077.1"/>
    <property type="molecule type" value="Genomic_DNA"/>
</dbReference>
<comment type="caution">
    <text evidence="3">The sequence shown here is derived from an EMBL/GenBank/DDBJ whole genome shotgun (WGS) entry which is preliminary data.</text>
</comment>
<proteinExistence type="predicted"/>
<evidence type="ECO:0000256" key="1">
    <source>
        <dbReference type="SAM" id="MobiDB-lite"/>
    </source>
</evidence>
<feature type="domain" description="EF-hand" evidence="2">
    <location>
        <begin position="20"/>
        <end position="38"/>
    </location>
</feature>
<dbReference type="Proteomes" id="UP000681720">
    <property type="component" value="Unassembled WGS sequence"/>
</dbReference>
<evidence type="ECO:0000313" key="6">
    <source>
        <dbReference type="Proteomes" id="UP000676336"/>
    </source>
</evidence>
<organism evidence="3 6">
    <name type="scientific">Rotaria magnacalcarata</name>
    <dbReference type="NCBI Taxonomy" id="392030"/>
    <lineage>
        <taxon>Eukaryota</taxon>
        <taxon>Metazoa</taxon>
        <taxon>Spiralia</taxon>
        <taxon>Gnathifera</taxon>
        <taxon>Rotifera</taxon>
        <taxon>Eurotatoria</taxon>
        <taxon>Bdelloidea</taxon>
        <taxon>Philodinida</taxon>
        <taxon>Philodinidae</taxon>
        <taxon>Rotaria</taxon>
    </lineage>
</organism>
<dbReference type="PROSITE" id="PS50222">
    <property type="entry name" value="EF_HAND_2"/>
    <property type="match status" value="1"/>
</dbReference>
<accession>A0A8S2ZFY9</accession>
<protein>
    <recommendedName>
        <fullName evidence="2">EF-hand domain-containing protein</fullName>
    </recommendedName>
</protein>
<reference evidence="3" key="1">
    <citation type="submission" date="2021-02" db="EMBL/GenBank/DDBJ databases">
        <authorList>
            <person name="Nowell W R."/>
        </authorList>
    </citation>
    <scope>NUCLEOTIDE SEQUENCE</scope>
</reference>
<dbReference type="EMBL" id="CAJOBI010109401">
    <property type="protein sequence ID" value="CAF4625644.1"/>
    <property type="molecule type" value="Genomic_DNA"/>
</dbReference>
<evidence type="ECO:0000313" key="5">
    <source>
        <dbReference type="EMBL" id="CAF4881077.1"/>
    </source>
</evidence>
<evidence type="ECO:0000313" key="3">
    <source>
        <dbReference type="EMBL" id="CAF4625644.1"/>
    </source>
</evidence>
<feature type="region of interest" description="Disordered" evidence="1">
    <location>
        <begin position="1"/>
        <end position="38"/>
    </location>
</feature>
<dbReference type="InterPro" id="IPR002048">
    <property type="entry name" value="EF_hand_dom"/>
</dbReference>
<feature type="non-terminal residue" evidence="3">
    <location>
        <position position="1"/>
    </location>
</feature>
<evidence type="ECO:0000313" key="4">
    <source>
        <dbReference type="EMBL" id="CAF4723047.1"/>
    </source>
</evidence>
<sequence>AGGSQNASNGMNSSRDPDDTPESRTSQIFAVMDEDKNG</sequence>
<gene>
    <name evidence="4" type="ORF">GIL414_LOCUS43936</name>
    <name evidence="5" type="ORF">GIL414_LOCUS50860</name>
    <name evidence="3" type="ORF">SMN809_LOCUS40083</name>
</gene>
<evidence type="ECO:0000259" key="2">
    <source>
        <dbReference type="PROSITE" id="PS50222"/>
    </source>
</evidence>
<dbReference type="GO" id="GO:0005509">
    <property type="term" value="F:calcium ion binding"/>
    <property type="evidence" value="ECO:0007669"/>
    <property type="project" value="InterPro"/>
</dbReference>
<feature type="compositionally biased region" description="Polar residues" evidence="1">
    <location>
        <begin position="1"/>
        <end position="14"/>
    </location>
</feature>
<dbReference type="AlphaFoldDB" id="A0A8S2ZFY9"/>
<name>A0A8S2ZFY9_9BILA</name>
<dbReference type="EMBL" id="CAJOBJ010131377">
    <property type="protein sequence ID" value="CAF4723047.1"/>
    <property type="molecule type" value="Genomic_DNA"/>
</dbReference>